<dbReference type="InterPro" id="IPR000276">
    <property type="entry name" value="GPCR_Rhodpsn"/>
</dbReference>
<evidence type="ECO:0000256" key="2">
    <source>
        <dbReference type="ARBA" id="ARBA00022475"/>
    </source>
</evidence>
<dbReference type="InterPro" id="IPR000995">
    <property type="entry name" value="Musac_Ach_rcpt"/>
</dbReference>
<keyword evidence="8 9" id="KW-0807">Transducer</keyword>
<evidence type="ECO:0000256" key="9">
    <source>
        <dbReference type="RuleBase" id="RU000688"/>
    </source>
</evidence>
<keyword evidence="2" id="KW-1003">Cell membrane</keyword>
<dbReference type="Proteomes" id="UP000681967">
    <property type="component" value="Unassembled WGS sequence"/>
</dbReference>
<evidence type="ECO:0000256" key="10">
    <source>
        <dbReference type="SAM" id="Phobius"/>
    </source>
</evidence>
<feature type="transmembrane region" description="Helical" evidence="10">
    <location>
        <begin position="108"/>
        <end position="127"/>
    </location>
</feature>
<evidence type="ECO:0000256" key="5">
    <source>
        <dbReference type="ARBA" id="ARBA00023040"/>
    </source>
</evidence>
<dbReference type="PROSITE" id="PS50262">
    <property type="entry name" value="G_PROTEIN_RECEP_F1_2"/>
    <property type="match status" value="1"/>
</dbReference>
<dbReference type="Pfam" id="PF00001">
    <property type="entry name" value="7tm_1"/>
    <property type="match status" value="1"/>
</dbReference>
<evidence type="ECO:0000256" key="6">
    <source>
        <dbReference type="ARBA" id="ARBA00023136"/>
    </source>
</evidence>
<dbReference type="PRINTS" id="PR00237">
    <property type="entry name" value="GPCRRHODOPSN"/>
</dbReference>
<feature type="domain" description="G-protein coupled receptors family 1 profile" evidence="11">
    <location>
        <begin position="44"/>
        <end position="172"/>
    </location>
</feature>
<dbReference type="PANTHER" id="PTHR24247">
    <property type="entry name" value="5-HYDROXYTRYPTAMINE RECEPTOR"/>
    <property type="match status" value="1"/>
</dbReference>
<gene>
    <name evidence="12" type="ORF">BYL167_LOCUS17652</name>
</gene>
<name>A0A8S2Q1D6_9BILA</name>
<dbReference type="Gene3D" id="1.20.1070.10">
    <property type="entry name" value="Rhodopsin 7-helix transmembrane proteins"/>
    <property type="match status" value="1"/>
</dbReference>
<organism evidence="12 13">
    <name type="scientific">Rotaria magnacalcarata</name>
    <dbReference type="NCBI Taxonomy" id="392030"/>
    <lineage>
        <taxon>Eukaryota</taxon>
        <taxon>Metazoa</taxon>
        <taxon>Spiralia</taxon>
        <taxon>Gnathifera</taxon>
        <taxon>Rotifera</taxon>
        <taxon>Eurotatoria</taxon>
        <taxon>Bdelloidea</taxon>
        <taxon>Philodinida</taxon>
        <taxon>Philodinidae</taxon>
        <taxon>Rotaria</taxon>
    </lineage>
</organism>
<evidence type="ECO:0000256" key="8">
    <source>
        <dbReference type="ARBA" id="ARBA00023224"/>
    </source>
</evidence>
<dbReference type="EMBL" id="CAJOBH010007044">
    <property type="protein sequence ID" value="CAF4073375.1"/>
    <property type="molecule type" value="Genomic_DNA"/>
</dbReference>
<feature type="transmembrane region" description="Helical" evidence="10">
    <location>
        <begin position="64"/>
        <end position="88"/>
    </location>
</feature>
<dbReference type="GO" id="GO:0045202">
    <property type="term" value="C:synapse"/>
    <property type="evidence" value="ECO:0007669"/>
    <property type="project" value="TreeGrafter"/>
</dbReference>
<protein>
    <recommendedName>
        <fullName evidence="11">G-protein coupled receptors family 1 profile domain-containing protein</fullName>
    </recommendedName>
</protein>
<keyword evidence="7 9" id="KW-0675">Receptor</keyword>
<reference evidence="12" key="1">
    <citation type="submission" date="2021-02" db="EMBL/GenBank/DDBJ databases">
        <authorList>
            <person name="Nowell W R."/>
        </authorList>
    </citation>
    <scope>NUCLEOTIDE SEQUENCE</scope>
</reference>
<feature type="transmembrane region" description="Helical" evidence="10">
    <location>
        <begin position="148"/>
        <end position="169"/>
    </location>
</feature>
<proteinExistence type="inferred from homology"/>
<dbReference type="PRINTS" id="PR00243">
    <property type="entry name" value="MUSCARINICR"/>
</dbReference>
<keyword evidence="3 9" id="KW-0812">Transmembrane</keyword>
<feature type="transmembrane region" description="Helical" evidence="10">
    <location>
        <begin position="28"/>
        <end position="52"/>
    </location>
</feature>
<dbReference type="GO" id="GO:0007187">
    <property type="term" value="P:G protein-coupled receptor signaling pathway, coupled to cyclic nucleotide second messenger"/>
    <property type="evidence" value="ECO:0007669"/>
    <property type="project" value="TreeGrafter"/>
</dbReference>
<dbReference type="GO" id="GO:0004993">
    <property type="term" value="F:G protein-coupled serotonin receptor activity"/>
    <property type="evidence" value="ECO:0007669"/>
    <property type="project" value="TreeGrafter"/>
</dbReference>
<comment type="subcellular location">
    <subcellularLocation>
        <location evidence="1">Cell membrane</location>
        <topology evidence="1">Multi-pass membrane protein</topology>
    </subcellularLocation>
</comment>
<dbReference type="PROSITE" id="PS00237">
    <property type="entry name" value="G_PROTEIN_RECEP_F1_1"/>
    <property type="match status" value="1"/>
</dbReference>
<evidence type="ECO:0000256" key="7">
    <source>
        <dbReference type="ARBA" id="ARBA00023170"/>
    </source>
</evidence>
<evidence type="ECO:0000313" key="12">
    <source>
        <dbReference type="EMBL" id="CAF4073375.1"/>
    </source>
</evidence>
<dbReference type="InterPro" id="IPR017452">
    <property type="entry name" value="GPCR_Rhodpsn_7TM"/>
</dbReference>
<evidence type="ECO:0000256" key="3">
    <source>
        <dbReference type="ARBA" id="ARBA00022692"/>
    </source>
</evidence>
<evidence type="ECO:0000256" key="4">
    <source>
        <dbReference type="ARBA" id="ARBA00022989"/>
    </source>
</evidence>
<keyword evidence="6 10" id="KW-0472">Membrane</keyword>
<dbReference type="AlphaFoldDB" id="A0A8S2Q1D6"/>
<dbReference type="GO" id="GO:0016907">
    <property type="term" value="F:G protein-coupled acetylcholine receptor activity"/>
    <property type="evidence" value="ECO:0007669"/>
    <property type="project" value="InterPro"/>
</dbReference>
<dbReference type="GO" id="GO:0007197">
    <property type="term" value="P:adenylate cyclase-inhibiting G protein-coupled acetylcholine receptor signaling pathway"/>
    <property type="evidence" value="ECO:0007669"/>
    <property type="project" value="TreeGrafter"/>
</dbReference>
<sequence length="172" mass="19831">MSDDNKLCSLYSNCTSAEVSSGTLYRTILIIVGGTVLSFLTTAGNLLVLISFRINRQLRTVTNYFLLSLAIADFTIGFFSIPIFFTFFEKDRWPFDSFLCDVWLSVDYTMSNASVANLLLICFDRYFSITRPLTYRTKRTPKRVSIMIALAWAISCFIWTPWIWAWPLFDKS</sequence>
<dbReference type="GO" id="GO:0030425">
    <property type="term" value="C:dendrite"/>
    <property type="evidence" value="ECO:0007669"/>
    <property type="project" value="TreeGrafter"/>
</dbReference>
<evidence type="ECO:0000313" key="13">
    <source>
        <dbReference type="Proteomes" id="UP000681967"/>
    </source>
</evidence>
<comment type="caution">
    <text evidence="12">The sequence shown here is derived from an EMBL/GenBank/DDBJ whole genome shotgun (WGS) entry which is preliminary data.</text>
</comment>
<dbReference type="PANTHER" id="PTHR24247:SF265">
    <property type="entry name" value="MUSCARINIC ACETYLCHOLINE RECEPTOR DM1"/>
    <property type="match status" value="1"/>
</dbReference>
<evidence type="ECO:0000256" key="1">
    <source>
        <dbReference type="ARBA" id="ARBA00004651"/>
    </source>
</evidence>
<evidence type="ECO:0000259" key="11">
    <source>
        <dbReference type="PROSITE" id="PS50262"/>
    </source>
</evidence>
<accession>A0A8S2Q1D6</accession>
<dbReference type="SUPFAM" id="SSF81321">
    <property type="entry name" value="Family A G protein-coupled receptor-like"/>
    <property type="match status" value="1"/>
</dbReference>
<comment type="similarity">
    <text evidence="9">Belongs to the G-protein coupled receptor 1 family.</text>
</comment>
<feature type="non-terminal residue" evidence="12">
    <location>
        <position position="1"/>
    </location>
</feature>
<keyword evidence="5 9" id="KW-0297">G-protein coupled receptor</keyword>
<dbReference type="GO" id="GO:0005886">
    <property type="term" value="C:plasma membrane"/>
    <property type="evidence" value="ECO:0007669"/>
    <property type="project" value="UniProtKB-SubCell"/>
</dbReference>
<keyword evidence="4 10" id="KW-1133">Transmembrane helix</keyword>